<accession>A0AAD6ZDA2</accession>
<gene>
    <name evidence="2" type="ORF">DFH08DRAFT_820507</name>
</gene>
<organism evidence="2 3">
    <name type="scientific">Mycena albidolilacea</name>
    <dbReference type="NCBI Taxonomy" id="1033008"/>
    <lineage>
        <taxon>Eukaryota</taxon>
        <taxon>Fungi</taxon>
        <taxon>Dikarya</taxon>
        <taxon>Basidiomycota</taxon>
        <taxon>Agaricomycotina</taxon>
        <taxon>Agaricomycetes</taxon>
        <taxon>Agaricomycetidae</taxon>
        <taxon>Agaricales</taxon>
        <taxon>Marasmiineae</taxon>
        <taxon>Mycenaceae</taxon>
        <taxon>Mycena</taxon>
    </lineage>
</organism>
<evidence type="ECO:0000313" key="2">
    <source>
        <dbReference type="EMBL" id="KAJ7315586.1"/>
    </source>
</evidence>
<keyword evidence="3" id="KW-1185">Reference proteome</keyword>
<protein>
    <submittedName>
        <fullName evidence="2">Uncharacterized protein</fullName>
    </submittedName>
</protein>
<feature type="region of interest" description="Disordered" evidence="1">
    <location>
        <begin position="191"/>
        <end position="217"/>
    </location>
</feature>
<evidence type="ECO:0000256" key="1">
    <source>
        <dbReference type="SAM" id="MobiDB-lite"/>
    </source>
</evidence>
<comment type="caution">
    <text evidence="2">The sequence shown here is derived from an EMBL/GenBank/DDBJ whole genome shotgun (WGS) entry which is preliminary data.</text>
</comment>
<sequence length="217" mass="23453">MSPPTCCLHYIVFQLEAPGRRFVGCGLTPHLLCEGPTDTHPPCPPSTRVYHRGTQSDRLRAAATGRQVWAAWDFDGMHPDEGRDVAMRVTQTSSTPCLAAAHAAPALVASPRLPHPRSRPAPPIHLLFTAPSPWPSPSPTLRAGAPSSTNHLIYAFVCLECVVTVRAARGQASTQHAYGPLATVPHSECRTRATTPRDGIPRVESFYEPTGLRTSQV</sequence>
<name>A0AAD6ZDA2_9AGAR</name>
<reference evidence="2" key="1">
    <citation type="submission" date="2023-03" db="EMBL/GenBank/DDBJ databases">
        <title>Massive genome expansion in bonnet fungi (Mycena s.s.) driven by repeated elements and novel gene families across ecological guilds.</title>
        <authorList>
            <consortium name="Lawrence Berkeley National Laboratory"/>
            <person name="Harder C.B."/>
            <person name="Miyauchi S."/>
            <person name="Viragh M."/>
            <person name="Kuo A."/>
            <person name="Thoen E."/>
            <person name="Andreopoulos B."/>
            <person name="Lu D."/>
            <person name="Skrede I."/>
            <person name="Drula E."/>
            <person name="Henrissat B."/>
            <person name="Morin E."/>
            <person name="Kohler A."/>
            <person name="Barry K."/>
            <person name="LaButti K."/>
            <person name="Morin E."/>
            <person name="Salamov A."/>
            <person name="Lipzen A."/>
            <person name="Mereny Z."/>
            <person name="Hegedus B."/>
            <person name="Baldrian P."/>
            <person name="Stursova M."/>
            <person name="Weitz H."/>
            <person name="Taylor A."/>
            <person name="Grigoriev I.V."/>
            <person name="Nagy L.G."/>
            <person name="Martin F."/>
            <person name="Kauserud H."/>
        </authorList>
    </citation>
    <scope>NUCLEOTIDE SEQUENCE</scope>
    <source>
        <strain evidence="2">CBHHK002</strain>
    </source>
</reference>
<proteinExistence type="predicted"/>
<dbReference type="Proteomes" id="UP001218218">
    <property type="component" value="Unassembled WGS sequence"/>
</dbReference>
<evidence type="ECO:0000313" key="3">
    <source>
        <dbReference type="Proteomes" id="UP001218218"/>
    </source>
</evidence>
<dbReference type="AlphaFoldDB" id="A0AAD6ZDA2"/>
<dbReference type="EMBL" id="JARIHO010000061">
    <property type="protein sequence ID" value="KAJ7315586.1"/>
    <property type="molecule type" value="Genomic_DNA"/>
</dbReference>